<comment type="caution">
    <text evidence="5">The sequence shown here is derived from an EMBL/GenBank/DDBJ whole genome shotgun (WGS) entry which is preliminary data.</text>
</comment>
<evidence type="ECO:0000256" key="2">
    <source>
        <dbReference type="ARBA" id="ARBA00022679"/>
    </source>
</evidence>
<dbReference type="GO" id="GO:0016757">
    <property type="term" value="F:glycosyltransferase activity"/>
    <property type="evidence" value="ECO:0007669"/>
    <property type="project" value="UniProtKB-KW"/>
</dbReference>
<dbReference type="Pfam" id="PF13439">
    <property type="entry name" value="Glyco_transf_4"/>
    <property type="match status" value="1"/>
</dbReference>
<evidence type="ECO:0000259" key="4">
    <source>
        <dbReference type="Pfam" id="PF13439"/>
    </source>
</evidence>
<dbReference type="InterPro" id="IPR028098">
    <property type="entry name" value="Glyco_trans_4-like_N"/>
</dbReference>
<dbReference type="Pfam" id="PF00534">
    <property type="entry name" value="Glycos_transf_1"/>
    <property type="match status" value="1"/>
</dbReference>
<sequence length="383" mass="41724">MPTTPELDATATNRVAVLRHNLFVASETFIRAQAGALTRYAPFFVARRPLHHTPPGVEAYSSSDGASAVADLRYAITARSGNLERVLRDHGADVMHAHFGPDGLYASAAARRLALPLVVTLHGRDVTVRPSELLRSRKPVAIRYALERHKLGDRAARLICVSDEIRNAALRAGLPEDKLLTHYIGVDTVKYAVRPGEREPLIVHVARFVEKKGTTDLISAFSKISERHPHHRLALIGDGPLAPALRSQVRELGIESRVDFVGRIEPEEVRAMVGRAEVFVLPSVTASNGDREGLPIALIEAMSLGTTVLATRHSGIPEAIDSADVGTLVEEHDVPAIAAALDEMLSDPRATRELGLAGARRVRTHFDLATQTRLLEGIYDDVR</sequence>
<dbReference type="SUPFAM" id="SSF53756">
    <property type="entry name" value="UDP-Glycosyltransferase/glycogen phosphorylase"/>
    <property type="match status" value="1"/>
</dbReference>
<dbReference type="OrthoDB" id="506201at2"/>
<gene>
    <name evidence="5" type="ORF">EDD26_1627</name>
</gene>
<dbReference type="Gene3D" id="3.40.50.2000">
    <property type="entry name" value="Glycogen Phosphorylase B"/>
    <property type="match status" value="2"/>
</dbReference>
<evidence type="ECO:0000259" key="3">
    <source>
        <dbReference type="Pfam" id="PF00534"/>
    </source>
</evidence>
<keyword evidence="1" id="KW-0328">Glycosyltransferase</keyword>
<feature type="domain" description="Glycosyl transferase family 1" evidence="3">
    <location>
        <begin position="196"/>
        <end position="355"/>
    </location>
</feature>
<dbReference type="InterPro" id="IPR001296">
    <property type="entry name" value="Glyco_trans_1"/>
</dbReference>
<keyword evidence="6" id="KW-1185">Reference proteome</keyword>
<dbReference type="InterPro" id="IPR050194">
    <property type="entry name" value="Glycosyltransferase_grp1"/>
</dbReference>
<keyword evidence="2 5" id="KW-0808">Transferase</keyword>
<evidence type="ECO:0000313" key="6">
    <source>
        <dbReference type="Proteomes" id="UP000275456"/>
    </source>
</evidence>
<proteinExistence type="predicted"/>
<dbReference type="AlphaFoldDB" id="A0A3N2ATI8"/>
<dbReference type="Proteomes" id="UP000275456">
    <property type="component" value="Unassembled WGS sequence"/>
</dbReference>
<dbReference type="PANTHER" id="PTHR45947">
    <property type="entry name" value="SULFOQUINOVOSYL TRANSFERASE SQD2"/>
    <property type="match status" value="1"/>
</dbReference>
<name>A0A3N2ATI8_9MICO</name>
<dbReference type="GO" id="GO:1901137">
    <property type="term" value="P:carbohydrate derivative biosynthetic process"/>
    <property type="evidence" value="ECO:0007669"/>
    <property type="project" value="UniProtKB-ARBA"/>
</dbReference>
<evidence type="ECO:0000256" key="1">
    <source>
        <dbReference type="ARBA" id="ARBA00022676"/>
    </source>
</evidence>
<reference evidence="5 6" key="1">
    <citation type="submission" date="2018-11" db="EMBL/GenBank/DDBJ databases">
        <title>Sequencing the genomes of 1000 actinobacteria strains.</title>
        <authorList>
            <person name="Klenk H.-P."/>
        </authorList>
    </citation>
    <scope>NUCLEOTIDE SEQUENCE [LARGE SCALE GENOMIC DNA]</scope>
    <source>
        <strain evidence="5 6">DSM 9580</strain>
    </source>
</reference>
<dbReference type="EMBL" id="RKHJ01000001">
    <property type="protein sequence ID" value="ROR66245.1"/>
    <property type="molecule type" value="Genomic_DNA"/>
</dbReference>
<evidence type="ECO:0000313" key="5">
    <source>
        <dbReference type="EMBL" id="ROR66245.1"/>
    </source>
</evidence>
<organism evidence="5 6">
    <name type="scientific">Agrococcus jenensis</name>
    <dbReference type="NCBI Taxonomy" id="46353"/>
    <lineage>
        <taxon>Bacteria</taxon>
        <taxon>Bacillati</taxon>
        <taxon>Actinomycetota</taxon>
        <taxon>Actinomycetes</taxon>
        <taxon>Micrococcales</taxon>
        <taxon>Microbacteriaceae</taxon>
        <taxon>Agrococcus</taxon>
    </lineage>
</organism>
<feature type="domain" description="Glycosyltransferase subfamily 4-like N-terminal" evidence="4">
    <location>
        <begin position="77"/>
        <end position="188"/>
    </location>
</feature>
<protein>
    <submittedName>
        <fullName evidence="5">Glycosyltransferase involved in cell wall biosynthesis</fullName>
    </submittedName>
</protein>
<dbReference type="PANTHER" id="PTHR45947:SF14">
    <property type="entry name" value="SLL1723 PROTEIN"/>
    <property type="match status" value="1"/>
</dbReference>
<accession>A0A3N2ATI8</accession>